<keyword evidence="1" id="KW-0812">Transmembrane</keyword>
<dbReference type="Proteomes" id="UP000234881">
    <property type="component" value="Unassembled WGS sequence"/>
</dbReference>
<keyword evidence="1" id="KW-0472">Membrane</keyword>
<keyword evidence="3" id="KW-1185">Reference proteome</keyword>
<evidence type="ECO:0000313" key="3">
    <source>
        <dbReference type="Proteomes" id="UP000234881"/>
    </source>
</evidence>
<feature type="transmembrane region" description="Helical" evidence="1">
    <location>
        <begin position="27"/>
        <end position="47"/>
    </location>
</feature>
<proteinExistence type="predicted"/>
<evidence type="ECO:0000256" key="1">
    <source>
        <dbReference type="SAM" id="Phobius"/>
    </source>
</evidence>
<name>A0A2N5XRF1_9HYPH</name>
<reference evidence="2 3" key="1">
    <citation type="submission" date="2018-01" db="EMBL/GenBank/DDBJ databases">
        <title>The draft genome sequence of Cohaesibacter sp. H1304.</title>
        <authorList>
            <person name="Wang N.-N."/>
            <person name="Du Z.-J."/>
        </authorList>
    </citation>
    <scope>NUCLEOTIDE SEQUENCE [LARGE SCALE GENOMIC DNA]</scope>
    <source>
        <strain evidence="2 3">H1304</strain>
    </source>
</reference>
<evidence type="ECO:0000313" key="2">
    <source>
        <dbReference type="EMBL" id="PLW76998.1"/>
    </source>
</evidence>
<organism evidence="2 3">
    <name type="scientific">Cohaesibacter celericrescens</name>
    <dbReference type="NCBI Taxonomy" id="2067669"/>
    <lineage>
        <taxon>Bacteria</taxon>
        <taxon>Pseudomonadati</taxon>
        <taxon>Pseudomonadota</taxon>
        <taxon>Alphaproteobacteria</taxon>
        <taxon>Hyphomicrobiales</taxon>
        <taxon>Cohaesibacteraceae</taxon>
    </lineage>
</organism>
<dbReference type="AlphaFoldDB" id="A0A2N5XRF1"/>
<comment type="caution">
    <text evidence="2">The sequence shown here is derived from an EMBL/GenBank/DDBJ whole genome shotgun (WGS) entry which is preliminary data.</text>
</comment>
<sequence length="136" mass="15482">MDLAPLSTYPDHPDTNCQEHMVAKRSLFSFLILSIFMATLSAPVVLLPNSVSAMERTNPKASKCLALAKQIGASNVWWGRHVGSKELDPLFKWGPSKEVFNSIGCFKTRKECEDWLYWKRTDYPEFSSVRPCRRGL</sequence>
<dbReference type="EMBL" id="PKUQ01000022">
    <property type="protein sequence ID" value="PLW76998.1"/>
    <property type="molecule type" value="Genomic_DNA"/>
</dbReference>
<accession>A0A2N5XRF1</accession>
<keyword evidence="1" id="KW-1133">Transmembrane helix</keyword>
<protein>
    <submittedName>
        <fullName evidence="2">Uncharacterized protein</fullName>
    </submittedName>
</protein>
<gene>
    <name evidence="2" type="ORF">C0081_13215</name>
</gene>